<feature type="domain" description="Glycosyltransferase 2-like" evidence="1">
    <location>
        <begin position="2"/>
        <end position="134"/>
    </location>
</feature>
<gene>
    <name evidence="2" type="ORF">METZ01_LOCUS414031</name>
</gene>
<feature type="non-terminal residue" evidence="2">
    <location>
        <position position="1"/>
    </location>
</feature>
<dbReference type="SUPFAM" id="SSF53448">
    <property type="entry name" value="Nucleotide-diphospho-sugar transferases"/>
    <property type="match status" value="1"/>
</dbReference>
<feature type="non-terminal residue" evidence="2">
    <location>
        <position position="275"/>
    </location>
</feature>
<proteinExistence type="predicted"/>
<dbReference type="PANTHER" id="PTHR22916:SF56">
    <property type="entry name" value="GLYCOSYL TRANSFERASE"/>
    <property type="match status" value="1"/>
</dbReference>
<sequence>QFIRKKLESLLSQTFTNFELIISDNASTDSTSEICKEFEKRDKRIRYYKQNKTSKPLLSYDFVLQKAQCEYFVWTAVDDILLPEFLEKNLEVMVRNKNVVCSASQVKYFGSNRDYWAKKAKQSVFRHFIKKTVERFQNLQNYPTSGTFESKFRYYLKLRGHHHIFYGVYRTEQLKKIIYDVISRINQPNTIDLVTMLNALRFGDFYVIDEVLMYRYDGGLSAQGFFENKKSQKLNFIKAISYNHPSTRWCFSNFGYPLCLKNLDMFMIWDLEPLF</sequence>
<evidence type="ECO:0000259" key="1">
    <source>
        <dbReference type="Pfam" id="PF00535"/>
    </source>
</evidence>
<protein>
    <recommendedName>
        <fullName evidence="1">Glycosyltransferase 2-like domain-containing protein</fullName>
    </recommendedName>
</protein>
<dbReference type="CDD" id="cd00761">
    <property type="entry name" value="Glyco_tranf_GTA_type"/>
    <property type="match status" value="1"/>
</dbReference>
<name>A0A382WQN7_9ZZZZ</name>
<dbReference type="AlphaFoldDB" id="A0A382WQN7"/>
<dbReference type="InterPro" id="IPR001173">
    <property type="entry name" value="Glyco_trans_2-like"/>
</dbReference>
<reference evidence="2" key="1">
    <citation type="submission" date="2018-05" db="EMBL/GenBank/DDBJ databases">
        <authorList>
            <person name="Lanie J.A."/>
            <person name="Ng W.-L."/>
            <person name="Kazmierczak K.M."/>
            <person name="Andrzejewski T.M."/>
            <person name="Davidsen T.M."/>
            <person name="Wayne K.J."/>
            <person name="Tettelin H."/>
            <person name="Glass J.I."/>
            <person name="Rusch D."/>
            <person name="Podicherti R."/>
            <person name="Tsui H.-C.T."/>
            <person name="Winkler M.E."/>
        </authorList>
    </citation>
    <scope>NUCLEOTIDE SEQUENCE</scope>
</reference>
<dbReference type="InterPro" id="IPR029044">
    <property type="entry name" value="Nucleotide-diphossugar_trans"/>
</dbReference>
<accession>A0A382WQN7</accession>
<dbReference type="EMBL" id="UINC01161786">
    <property type="protein sequence ID" value="SVD61177.1"/>
    <property type="molecule type" value="Genomic_DNA"/>
</dbReference>
<dbReference type="Pfam" id="PF00535">
    <property type="entry name" value="Glycos_transf_2"/>
    <property type="match status" value="1"/>
</dbReference>
<organism evidence="2">
    <name type="scientific">marine metagenome</name>
    <dbReference type="NCBI Taxonomy" id="408172"/>
    <lineage>
        <taxon>unclassified sequences</taxon>
        <taxon>metagenomes</taxon>
        <taxon>ecological metagenomes</taxon>
    </lineage>
</organism>
<dbReference type="Gene3D" id="3.90.550.10">
    <property type="entry name" value="Spore Coat Polysaccharide Biosynthesis Protein SpsA, Chain A"/>
    <property type="match status" value="1"/>
</dbReference>
<dbReference type="PANTHER" id="PTHR22916">
    <property type="entry name" value="GLYCOSYLTRANSFERASE"/>
    <property type="match status" value="1"/>
</dbReference>
<evidence type="ECO:0000313" key="2">
    <source>
        <dbReference type="EMBL" id="SVD61177.1"/>
    </source>
</evidence>